<evidence type="ECO:0000256" key="3">
    <source>
        <dbReference type="ARBA" id="ARBA00022960"/>
    </source>
</evidence>
<dbReference type="GO" id="GO:0000287">
    <property type="term" value="F:magnesium ion binding"/>
    <property type="evidence" value="ECO:0007669"/>
    <property type="project" value="UniProtKB-UniRule"/>
</dbReference>
<dbReference type="SUPFAM" id="SSF63418">
    <property type="entry name" value="MurE/MurF N-terminal domain"/>
    <property type="match status" value="1"/>
</dbReference>
<dbReference type="InterPro" id="IPR036615">
    <property type="entry name" value="Mur_ligase_C_dom_sf"/>
</dbReference>
<feature type="binding site" evidence="7">
    <location>
        <position position="462"/>
    </location>
    <ligand>
        <name>meso-2,6-diaminopimelate</name>
        <dbReference type="ChEBI" id="CHEBI:57791"/>
    </ligand>
</feature>
<evidence type="ECO:0000256" key="1">
    <source>
        <dbReference type="ARBA" id="ARBA00005898"/>
    </source>
</evidence>
<proteinExistence type="inferred from homology"/>
<dbReference type="GO" id="GO:0009252">
    <property type="term" value="P:peptidoglycan biosynthetic process"/>
    <property type="evidence" value="ECO:0007669"/>
    <property type="project" value="UniProtKB-UniRule"/>
</dbReference>
<evidence type="ECO:0000256" key="6">
    <source>
        <dbReference type="ARBA" id="ARBA00023316"/>
    </source>
</evidence>
<feature type="modified residue" description="N6-carboxylysine" evidence="7">
    <location>
        <position position="222"/>
    </location>
</feature>
<feature type="binding site" evidence="7">
    <location>
        <position position="188"/>
    </location>
    <ligand>
        <name>UDP-N-acetyl-alpha-D-muramoyl-L-alanyl-D-glutamate</name>
        <dbReference type="ChEBI" id="CHEBI:83900"/>
    </ligand>
</feature>
<dbReference type="InterPro" id="IPR004101">
    <property type="entry name" value="Mur_ligase_C"/>
</dbReference>
<feature type="binding site" evidence="7">
    <location>
        <position position="182"/>
    </location>
    <ligand>
        <name>UDP-N-acetyl-alpha-D-muramoyl-L-alanyl-D-glutamate</name>
        <dbReference type="ChEBI" id="CHEBI:83900"/>
    </ligand>
</feature>
<feature type="binding site" evidence="7">
    <location>
        <begin position="155"/>
        <end position="156"/>
    </location>
    <ligand>
        <name>UDP-N-acetyl-alpha-D-muramoyl-L-alanyl-D-glutamate</name>
        <dbReference type="ChEBI" id="CHEBI:83900"/>
    </ligand>
</feature>
<keyword evidence="7 12" id="KW-0436">Ligase</keyword>
<dbReference type="GO" id="GO:0071555">
    <property type="term" value="P:cell wall organization"/>
    <property type="evidence" value="ECO:0007669"/>
    <property type="project" value="UniProtKB-KW"/>
</dbReference>
<feature type="binding site" evidence="7">
    <location>
        <begin position="113"/>
        <end position="119"/>
    </location>
    <ligand>
        <name>ATP</name>
        <dbReference type="ChEBI" id="CHEBI:30616"/>
    </ligand>
</feature>
<feature type="binding site" evidence="7">
    <location>
        <position position="190"/>
    </location>
    <ligand>
        <name>UDP-N-acetyl-alpha-D-muramoyl-L-alanyl-D-glutamate</name>
        <dbReference type="ChEBI" id="CHEBI:83900"/>
    </ligand>
</feature>
<dbReference type="NCBIfam" id="NF001126">
    <property type="entry name" value="PRK00139.1-4"/>
    <property type="match status" value="1"/>
</dbReference>
<evidence type="ECO:0000313" key="13">
    <source>
        <dbReference type="Proteomes" id="UP000321580"/>
    </source>
</evidence>
<dbReference type="PANTHER" id="PTHR23135">
    <property type="entry name" value="MUR LIGASE FAMILY MEMBER"/>
    <property type="match status" value="1"/>
</dbReference>
<feature type="binding site" evidence="7">
    <location>
        <position position="458"/>
    </location>
    <ligand>
        <name>meso-2,6-diaminopimelate</name>
        <dbReference type="ChEBI" id="CHEBI:57791"/>
    </ligand>
</feature>
<comment type="PTM">
    <text evidence="7">Carboxylation is probably crucial for Mg(2+) binding and, consequently, for the gamma-phosphate positioning of ATP.</text>
</comment>
<feature type="domain" description="Mur ligase central" evidence="11">
    <location>
        <begin position="111"/>
        <end position="307"/>
    </location>
</feature>
<dbReference type="NCBIfam" id="TIGR01085">
    <property type="entry name" value="murE"/>
    <property type="match status" value="1"/>
</dbReference>
<dbReference type="AlphaFoldDB" id="A0A5C6RJN1"/>
<gene>
    <name evidence="7" type="primary">murE</name>
    <name evidence="12" type="ORF">FRY97_18705</name>
</gene>
<dbReference type="EMBL" id="VOOR01000055">
    <property type="protein sequence ID" value="TXB61532.1"/>
    <property type="molecule type" value="Genomic_DNA"/>
</dbReference>
<dbReference type="InterPro" id="IPR035911">
    <property type="entry name" value="MurE/MurF_N"/>
</dbReference>
<dbReference type="Pfam" id="PF01225">
    <property type="entry name" value="Mur_ligase"/>
    <property type="match status" value="1"/>
</dbReference>
<dbReference type="RefSeq" id="WP_147169099.1">
    <property type="nucleotide sequence ID" value="NZ_VOOR01000055.1"/>
</dbReference>
<dbReference type="Proteomes" id="UP000321580">
    <property type="component" value="Unassembled WGS sequence"/>
</dbReference>
<keyword evidence="7" id="KW-0460">Magnesium</keyword>
<keyword evidence="13" id="KW-1185">Reference proteome</keyword>
<comment type="caution">
    <text evidence="12">The sequence shown here is derived from an EMBL/GenBank/DDBJ whole genome shotgun (WGS) entry which is preliminary data.</text>
</comment>
<dbReference type="SUPFAM" id="SSF53623">
    <property type="entry name" value="MurD-like peptide ligases, catalytic domain"/>
    <property type="match status" value="1"/>
</dbReference>
<keyword evidence="6 7" id="KW-0961">Cell wall biogenesis/degradation</keyword>
<dbReference type="HAMAP" id="MF_00208">
    <property type="entry name" value="MurE"/>
    <property type="match status" value="1"/>
</dbReference>
<feature type="binding site" evidence="7">
    <location>
        <position position="32"/>
    </location>
    <ligand>
        <name>UDP-N-acetyl-alpha-D-muramoyl-L-alanyl-D-glutamate</name>
        <dbReference type="ChEBI" id="CHEBI:83900"/>
    </ligand>
</feature>
<comment type="function">
    <text evidence="7">Catalyzes the addition of meso-diaminopimelic acid to the nucleotide precursor UDP-N-acetylmuramoyl-L-alanyl-D-glutamate (UMAG) in the biosynthesis of bacterial cell-wall peptidoglycan.</text>
</comment>
<comment type="cofactor">
    <cofactor evidence="7">
        <name>Mg(2+)</name>
        <dbReference type="ChEBI" id="CHEBI:18420"/>
    </cofactor>
</comment>
<evidence type="ECO:0000256" key="2">
    <source>
        <dbReference type="ARBA" id="ARBA00022618"/>
    </source>
</evidence>
<feature type="domain" description="Mur ligase C-terminal" evidence="10">
    <location>
        <begin position="329"/>
        <end position="460"/>
    </location>
</feature>
<dbReference type="UniPathway" id="UPA00219"/>
<sequence>MATALAELLRPLNILEAKGPQEMEIEKIEFDSRKAGPRSVFVAVRGTQTDGHRYIAQAVEAGSTAVVCEAIPEAVQPGIAYIRVANASEALGLMADVWHGHPSRQLKLVGVTGTNGKTTTVTLLYDLFSALGYKAGLLSTVRNKIGAAELAATHTTPDALSIHGLLREMVDTGCDFAFMEVSSHAAHQRRIAGLHFAGGVFTNITHDHLDYHKTFKAYIEAKKMFFDILPATAFALVNLDDKRGGVMLQNTKAGRYTFSLREMADFRARLLGNNMAGLHLMIDGQEVYSRLMGEFNAYNLLAVYGVACLLGQDPVEALTAASQLKAAEGRFDYVSPPGASKIGIVDYAHTPDALEKVLQTIAGFLEPGSRVITVVGCGGDRDKAKRPVMAEVACRLSQQVVLTSDNPRTEDPEQILKEMQAGVPGLAAHMVLSIVNRKEAIRTAVALAQPGDVILVAGKGHEKYQEIGQERLPFDDKAVLAEALEQQP</sequence>
<evidence type="ECO:0000256" key="8">
    <source>
        <dbReference type="RuleBase" id="RU004135"/>
    </source>
</evidence>
<evidence type="ECO:0000256" key="5">
    <source>
        <dbReference type="ARBA" id="ARBA00023306"/>
    </source>
</evidence>
<comment type="caution">
    <text evidence="7">Lacks conserved residue(s) required for the propagation of feature annotation.</text>
</comment>
<dbReference type="GO" id="GO:0008360">
    <property type="term" value="P:regulation of cell shape"/>
    <property type="evidence" value="ECO:0007669"/>
    <property type="project" value="UniProtKB-KW"/>
</dbReference>
<dbReference type="Gene3D" id="3.40.1390.10">
    <property type="entry name" value="MurE/MurF, N-terminal domain"/>
    <property type="match status" value="1"/>
</dbReference>
<keyword evidence="7" id="KW-0547">Nucleotide-binding</keyword>
<feature type="short sequence motif" description="Meso-diaminopimelate recognition motif" evidence="7">
    <location>
        <begin position="405"/>
        <end position="408"/>
    </location>
</feature>
<keyword evidence="5 7" id="KW-0131">Cell cycle</keyword>
<feature type="binding site" evidence="7">
    <location>
        <position position="381"/>
    </location>
    <ligand>
        <name>meso-2,6-diaminopimelate</name>
        <dbReference type="ChEBI" id="CHEBI:57791"/>
    </ligand>
</feature>
<dbReference type="Gene3D" id="3.90.190.20">
    <property type="entry name" value="Mur ligase, C-terminal domain"/>
    <property type="match status" value="1"/>
</dbReference>
<comment type="pathway">
    <text evidence="7 8">Cell wall biogenesis; peptidoglycan biosynthesis.</text>
</comment>
<name>A0A5C6RJN1_9BACT</name>
<dbReference type="InterPro" id="IPR036565">
    <property type="entry name" value="Mur-like_cat_sf"/>
</dbReference>
<keyword evidence="4 7" id="KW-0573">Peptidoglycan synthesis</keyword>
<dbReference type="InterPro" id="IPR005761">
    <property type="entry name" value="UDP-N-AcMur-Glu-dNH2Pim_ligase"/>
</dbReference>
<dbReference type="GO" id="GO:0005524">
    <property type="term" value="F:ATP binding"/>
    <property type="evidence" value="ECO:0007669"/>
    <property type="project" value="UniProtKB-UniRule"/>
</dbReference>
<comment type="catalytic activity">
    <reaction evidence="7">
        <text>UDP-N-acetyl-alpha-D-muramoyl-L-alanyl-D-glutamate + meso-2,6-diaminopimelate + ATP = UDP-N-acetyl-alpha-D-muramoyl-L-alanyl-gamma-D-glutamyl-meso-2,6-diaminopimelate + ADP + phosphate + H(+)</text>
        <dbReference type="Rhea" id="RHEA:23676"/>
        <dbReference type="ChEBI" id="CHEBI:15378"/>
        <dbReference type="ChEBI" id="CHEBI:30616"/>
        <dbReference type="ChEBI" id="CHEBI:43474"/>
        <dbReference type="ChEBI" id="CHEBI:57791"/>
        <dbReference type="ChEBI" id="CHEBI:83900"/>
        <dbReference type="ChEBI" id="CHEBI:83905"/>
        <dbReference type="ChEBI" id="CHEBI:456216"/>
        <dbReference type="EC" id="6.3.2.13"/>
    </reaction>
</comment>
<dbReference type="GO" id="GO:0008765">
    <property type="term" value="F:UDP-N-acetylmuramoylalanyl-D-glutamate-2,6-diaminopimelate ligase activity"/>
    <property type="evidence" value="ECO:0007669"/>
    <property type="project" value="UniProtKB-UniRule"/>
</dbReference>
<evidence type="ECO:0000259" key="9">
    <source>
        <dbReference type="Pfam" id="PF01225"/>
    </source>
</evidence>
<evidence type="ECO:0000256" key="7">
    <source>
        <dbReference type="HAMAP-Rule" id="MF_00208"/>
    </source>
</evidence>
<keyword evidence="7" id="KW-0067">ATP-binding</keyword>
<dbReference type="EC" id="6.3.2.13" evidence="7"/>
<evidence type="ECO:0000259" key="10">
    <source>
        <dbReference type="Pfam" id="PF02875"/>
    </source>
</evidence>
<accession>A0A5C6RJN1</accession>
<comment type="subcellular location">
    <subcellularLocation>
        <location evidence="7 8">Cytoplasm</location>
    </subcellularLocation>
</comment>
<organism evidence="12 13">
    <name type="scientific">Phaeodactylibacter luteus</name>
    <dbReference type="NCBI Taxonomy" id="1564516"/>
    <lineage>
        <taxon>Bacteria</taxon>
        <taxon>Pseudomonadati</taxon>
        <taxon>Bacteroidota</taxon>
        <taxon>Saprospiria</taxon>
        <taxon>Saprospirales</taxon>
        <taxon>Haliscomenobacteraceae</taxon>
        <taxon>Phaeodactylibacter</taxon>
    </lineage>
</organism>
<dbReference type="Gene3D" id="3.40.1190.10">
    <property type="entry name" value="Mur-like, catalytic domain"/>
    <property type="match status" value="1"/>
</dbReference>
<dbReference type="Pfam" id="PF08245">
    <property type="entry name" value="Mur_ligase_M"/>
    <property type="match status" value="1"/>
</dbReference>
<feature type="binding site" evidence="7">
    <location>
        <begin position="405"/>
        <end position="408"/>
    </location>
    <ligand>
        <name>meso-2,6-diaminopimelate</name>
        <dbReference type="ChEBI" id="CHEBI:57791"/>
    </ligand>
</feature>
<dbReference type="GO" id="GO:0005737">
    <property type="term" value="C:cytoplasm"/>
    <property type="evidence" value="ECO:0007669"/>
    <property type="project" value="UniProtKB-SubCell"/>
</dbReference>
<feature type="domain" description="Mur ligase N-terminal catalytic" evidence="9">
    <location>
        <begin position="25"/>
        <end position="96"/>
    </location>
</feature>
<dbReference type="GO" id="GO:0051301">
    <property type="term" value="P:cell division"/>
    <property type="evidence" value="ECO:0007669"/>
    <property type="project" value="UniProtKB-KW"/>
</dbReference>
<dbReference type="SUPFAM" id="SSF53244">
    <property type="entry name" value="MurD-like peptide ligases, peptide-binding domain"/>
    <property type="match status" value="1"/>
</dbReference>
<dbReference type="InterPro" id="IPR013221">
    <property type="entry name" value="Mur_ligase_cen"/>
</dbReference>
<keyword evidence="7" id="KW-0963">Cytoplasm</keyword>
<protein>
    <recommendedName>
        <fullName evidence="7">UDP-N-acetylmuramoyl-L-alanyl-D-glutamate--2,6-diaminopimelate ligase</fullName>
        <ecNumber evidence="7">6.3.2.13</ecNumber>
    </recommendedName>
    <alternativeName>
        <fullName evidence="7">Meso-A2pm-adding enzyme</fullName>
    </alternativeName>
    <alternativeName>
        <fullName evidence="7">Meso-diaminopimelate-adding enzyme</fullName>
    </alternativeName>
    <alternativeName>
        <fullName evidence="7">UDP-MurNAc-L-Ala-D-Glu:meso-diaminopimelate ligase</fullName>
    </alternativeName>
    <alternativeName>
        <fullName evidence="7">UDP-MurNAc-tripeptide synthetase</fullName>
    </alternativeName>
    <alternativeName>
        <fullName evidence="7">UDP-N-acetylmuramyl-tripeptide synthetase</fullName>
    </alternativeName>
</protein>
<dbReference type="Pfam" id="PF02875">
    <property type="entry name" value="Mur_ligase_C"/>
    <property type="match status" value="1"/>
</dbReference>
<comment type="similarity">
    <text evidence="1 7">Belongs to the MurCDEF family. MurE subfamily.</text>
</comment>
<dbReference type="InterPro" id="IPR000713">
    <property type="entry name" value="Mur_ligase_N"/>
</dbReference>
<dbReference type="OrthoDB" id="9800958at2"/>
<dbReference type="PANTHER" id="PTHR23135:SF4">
    <property type="entry name" value="UDP-N-ACETYLMURAMOYL-L-ALANYL-D-GLUTAMATE--2,6-DIAMINOPIMELATE LIGASE MURE HOMOLOG, CHLOROPLASTIC"/>
    <property type="match status" value="1"/>
</dbReference>
<keyword evidence="3 7" id="KW-0133">Cell shape</keyword>
<reference evidence="12 13" key="1">
    <citation type="submission" date="2019-08" db="EMBL/GenBank/DDBJ databases">
        <title>Genome of Phaeodactylibacter luteus.</title>
        <authorList>
            <person name="Bowman J.P."/>
        </authorList>
    </citation>
    <scope>NUCLEOTIDE SEQUENCE [LARGE SCALE GENOMIC DNA]</scope>
    <source>
        <strain evidence="12 13">KCTC 42180</strain>
    </source>
</reference>
<evidence type="ECO:0000313" key="12">
    <source>
        <dbReference type="EMBL" id="TXB61532.1"/>
    </source>
</evidence>
<evidence type="ECO:0000256" key="4">
    <source>
        <dbReference type="ARBA" id="ARBA00022984"/>
    </source>
</evidence>
<evidence type="ECO:0000259" key="11">
    <source>
        <dbReference type="Pfam" id="PF08245"/>
    </source>
</evidence>
<keyword evidence="2 7" id="KW-0132">Cell division</keyword>